<gene>
    <name evidence="1" type="ORF">TCON_0752</name>
</gene>
<protein>
    <submittedName>
        <fullName evidence="1">Uncharacterized protein</fullName>
    </submittedName>
</protein>
<organism evidence="1 2">
    <name type="scientific">Astathelohania contejeani</name>
    <dbReference type="NCBI Taxonomy" id="164912"/>
    <lineage>
        <taxon>Eukaryota</taxon>
        <taxon>Fungi</taxon>
        <taxon>Fungi incertae sedis</taxon>
        <taxon>Microsporidia</taxon>
        <taxon>Astathelohaniidae</taxon>
        <taxon>Astathelohania</taxon>
    </lineage>
</organism>
<evidence type="ECO:0000313" key="2">
    <source>
        <dbReference type="Proteomes" id="UP001516464"/>
    </source>
</evidence>
<sequence>MLKQYKNILSIRAEIIKVEERNMTHFSLIYQYLSIKYALTEVSAKGLLNAQRKLLYDEINQKNFFEKSYKTRSNQLVSLKYSFTWMKYENIDLLTEAIYSYIQDRNVFWRDDALRCQHKSKKSINHLVTGCNRIFDHDCTRRHNEVLRCTYHLLTNK</sequence>
<accession>A0ABQ7I0P8</accession>
<proteinExistence type="predicted"/>
<reference evidence="1 2" key="1">
    <citation type="submission" date="2019-01" db="EMBL/GenBank/DDBJ databases">
        <title>Genomes sequencing and comparative genomics of infectious freshwater microsporidia, Cucumispora dikerogammari and Thelohania contejeani.</title>
        <authorList>
            <person name="Cormier A."/>
            <person name="Giraud I."/>
            <person name="Wattier R."/>
            <person name="Teixeira M."/>
            <person name="Grandjean F."/>
            <person name="Rigaud T."/>
            <person name="Cordaux R."/>
        </authorList>
    </citation>
    <scope>NUCLEOTIDE SEQUENCE [LARGE SCALE GENOMIC DNA]</scope>
    <source>
        <strain evidence="1">T1</strain>
        <tissue evidence="1">Spores</tissue>
    </source>
</reference>
<keyword evidence="2" id="KW-1185">Reference proteome</keyword>
<evidence type="ECO:0000313" key="1">
    <source>
        <dbReference type="EMBL" id="KAF7684043.1"/>
    </source>
</evidence>
<comment type="caution">
    <text evidence="1">The sequence shown here is derived from an EMBL/GenBank/DDBJ whole genome shotgun (WGS) entry which is preliminary data.</text>
</comment>
<name>A0ABQ7I0P8_9MICR</name>
<dbReference type="Proteomes" id="UP001516464">
    <property type="component" value="Unassembled WGS sequence"/>
</dbReference>
<dbReference type="EMBL" id="SBIQ01000032">
    <property type="protein sequence ID" value="KAF7684043.1"/>
    <property type="molecule type" value="Genomic_DNA"/>
</dbReference>